<organism evidence="9 10">
    <name type="scientific">Asprobacillus argus</name>
    <dbReference type="NCBI Taxonomy" id="3076534"/>
    <lineage>
        <taxon>Bacteria</taxon>
        <taxon>Pseudomonadati</taxon>
        <taxon>Bacteroidota</taxon>
        <taxon>Flavobacteriia</taxon>
        <taxon>Flavobacteriales</taxon>
        <taxon>Flavobacteriaceae</taxon>
        <taxon>Asprobacillus</taxon>
    </lineage>
</organism>
<keyword evidence="6 8" id="KW-1133">Transmembrane helix</keyword>
<evidence type="ECO:0000256" key="6">
    <source>
        <dbReference type="ARBA" id="ARBA00022989"/>
    </source>
</evidence>
<comment type="similarity">
    <text evidence="2">Belongs to the MreD family.</text>
</comment>
<dbReference type="NCBIfam" id="TIGR03426">
    <property type="entry name" value="shape_MreD"/>
    <property type="match status" value="1"/>
</dbReference>
<proteinExistence type="inferred from homology"/>
<feature type="transmembrane region" description="Helical" evidence="8">
    <location>
        <begin position="111"/>
        <end position="134"/>
    </location>
</feature>
<keyword evidence="7 8" id="KW-0472">Membrane</keyword>
<feature type="transmembrane region" description="Helical" evidence="8">
    <location>
        <begin position="5"/>
        <end position="20"/>
    </location>
</feature>
<dbReference type="InterPro" id="IPR007227">
    <property type="entry name" value="Cell_shape_determining_MreD"/>
</dbReference>
<keyword evidence="4 8" id="KW-0812">Transmembrane</keyword>
<evidence type="ECO:0000256" key="5">
    <source>
        <dbReference type="ARBA" id="ARBA00022960"/>
    </source>
</evidence>
<evidence type="ECO:0000313" key="10">
    <source>
        <dbReference type="Proteomes" id="UP001257277"/>
    </source>
</evidence>
<keyword evidence="3" id="KW-1003">Cell membrane</keyword>
<keyword evidence="5" id="KW-0133">Cell shape</keyword>
<dbReference type="RefSeq" id="WP_349241764.1">
    <property type="nucleotide sequence ID" value="NZ_JAVTTO010000003.1"/>
</dbReference>
<keyword evidence="10" id="KW-1185">Reference proteome</keyword>
<feature type="transmembrane region" description="Helical" evidence="8">
    <location>
        <begin position="71"/>
        <end position="91"/>
    </location>
</feature>
<dbReference type="Proteomes" id="UP001257277">
    <property type="component" value="Unassembled WGS sequence"/>
</dbReference>
<evidence type="ECO:0000256" key="4">
    <source>
        <dbReference type="ARBA" id="ARBA00022692"/>
    </source>
</evidence>
<evidence type="ECO:0000256" key="1">
    <source>
        <dbReference type="ARBA" id="ARBA00004651"/>
    </source>
</evidence>
<evidence type="ECO:0000256" key="3">
    <source>
        <dbReference type="ARBA" id="ARBA00022475"/>
    </source>
</evidence>
<protein>
    <submittedName>
        <fullName evidence="9">Rod shape-determining protein MreD</fullName>
    </submittedName>
</protein>
<comment type="caution">
    <text evidence="9">The sequence shown here is derived from an EMBL/GenBank/DDBJ whole genome shotgun (WGS) entry which is preliminary data.</text>
</comment>
<comment type="subcellular location">
    <subcellularLocation>
        <location evidence="1">Cell membrane</location>
        <topology evidence="1">Multi-pass membrane protein</topology>
    </subcellularLocation>
</comment>
<accession>A0ABU3LFJ4</accession>
<evidence type="ECO:0000256" key="8">
    <source>
        <dbReference type="SAM" id="Phobius"/>
    </source>
</evidence>
<evidence type="ECO:0000256" key="2">
    <source>
        <dbReference type="ARBA" id="ARBA00007776"/>
    </source>
</evidence>
<gene>
    <name evidence="9" type="primary">mreD</name>
    <name evidence="9" type="ORF">RQM59_08940</name>
</gene>
<dbReference type="EMBL" id="JAVTTO010000003">
    <property type="protein sequence ID" value="MDT7832504.1"/>
    <property type="molecule type" value="Genomic_DNA"/>
</dbReference>
<name>A0ABU3LFJ4_9FLAO</name>
<evidence type="ECO:0000256" key="7">
    <source>
        <dbReference type="ARBA" id="ARBA00023136"/>
    </source>
</evidence>
<reference evidence="9 10" key="1">
    <citation type="submission" date="2023-09" db="EMBL/GenBank/DDBJ databases">
        <title>Novel taxa isolated from Blanes Bay.</title>
        <authorList>
            <person name="Rey-Velasco X."/>
            <person name="Lucena T."/>
        </authorList>
    </citation>
    <scope>NUCLEOTIDE SEQUENCE [LARGE SCALE GENOMIC DNA]</scope>
    <source>
        <strain evidence="9 10">S356</strain>
    </source>
</reference>
<sequence>MNRIYLIIGLVLLLFFQVFILNNINFLGYINPYLYVLFVFVFPVSKNRFPLLFMAFLYGLLVDLFSDSGGIHAFSLLFVAYIRILLIKTIFQKSDTDLSLFKLKSESFGKVFNYVVILTVIHHFILFSLANFSFQNFSGVLLNTLFSSVFTLILYFFGTFIFSKKSQ</sequence>
<feature type="transmembrane region" description="Helical" evidence="8">
    <location>
        <begin position="140"/>
        <end position="162"/>
    </location>
</feature>
<evidence type="ECO:0000313" key="9">
    <source>
        <dbReference type="EMBL" id="MDT7832504.1"/>
    </source>
</evidence>